<evidence type="ECO:0000256" key="1">
    <source>
        <dbReference type="SAM" id="SignalP"/>
    </source>
</evidence>
<comment type="caution">
    <text evidence="2">The sequence shown here is derived from an EMBL/GenBank/DDBJ whole genome shotgun (WGS) entry which is preliminary data.</text>
</comment>
<name>A0A4R3JSF7_9PROT</name>
<proteinExistence type="predicted"/>
<keyword evidence="1" id="KW-0732">Signal</keyword>
<dbReference type="Proteomes" id="UP000295135">
    <property type="component" value="Unassembled WGS sequence"/>
</dbReference>
<evidence type="ECO:0000313" key="3">
    <source>
        <dbReference type="Proteomes" id="UP000295135"/>
    </source>
</evidence>
<dbReference type="RefSeq" id="WP_126462967.1">
    <property type="nucleotide sequence ID" value="NZ_AP018721.1"/>
</dbReference>
<organism evidence="2 3">
    <name type="scientific">Sulfuritortus calidifontis</name>
    <dbReference type="NCBI Taxonomy" id="1914471"/>
    <lineage>
        <taxon>Bacteria</taxon>
        <taxon>Pseudomonadati</taxon>
        <taxon>Pseudomonadota</taxon>
        <taxon>Betaproteobacteria</taxon>
        <taxon>Nitrosomonadales</taxon>
        <taxon>Thiobacillaceae</taxon>
        <taxon>Sulfuritortus</taxon>
    </lineage>
</organism>
<keyword evidence="3" id="KW-1185">Reference proteome</keyword>
<reference evidence="2 3" key="1">
    <citation type="submission" date="2019-03" db="EMBL/GenBank/DDBJ databases">
        <title>Genomic Encyclopedia of Type Strains, Phase IV (KMG-IV): sequencing the most valuable type-strain genomes for metagenomic binning, comparative biology and taxonomic classification.</title>
        <authorList>
            <person name="Goeker M."/>
        </authorList>
    </citation>
    <scope>NUCLEOTIDE SEQUENCE [LARGE SCALE GENOMIC DNA]</scope>
    <source>
        <strain evidence="2 3">DSM 103923</strain>
    </source>
</reference>
<feature type="chain" id="PRO_5020588937" evidence="1">
    <location>
        <begin position="24"/>
        <end position="131"/>
    </location>
</feature>
<protein>
    <submittedName>
        <fullName evidence="2">Uncharacterized protein</fullName>
    </submittedName>
</protein>
<accession>A0A4R3JSF7</accession>
<feature type="signal peptide" evidence="1">
    <location>
        <begin position="1"/>
        <end position="23"/>
    </location>
</feature>
<dbReference type="EMBL" id="SLZY01000018">
    <property type="protein sequence ID" value="TCS70013.1"/>
    <property type="molecule type" value="Genomic_DNA"/>
</dbReference>
<gene>
    <name evidence="2" type="ORF">EDC61_11827</name>
</gene>
<evidence type="ECO:0000313" key="2">
    <source>
        <dbReference type="EMBL" id="TCS70013.1"/>
    </source>
</evidence>
<sequence>MPAVKRRLSPIFLILFAWLQCLAPLLHAHASAEDHAGVHLPEWSLAQGYHGDGPAWVDTHQGHDHAVIALASSIEPRQDERLSPGTQPVLPGWLSVGGRSSGHVLAPPTVPDAGDLRFSYLVPDACAPPHA</sequence>
<dbReference type="AlphaFoldDB" id="A0A4R3JSF7"/>